<evidence type="ECO:0000256" key="11">
    <source>
        <dbReference type="ARBA" id="ARBA00038367"/>
    </source>
</evidence>
<dbReference type="NCBIfam" id="TIGR01072">
    <property type="entry name" value="murA"/>
    <property type="match status" value="1"/>
</dbReference>
<comment type="function">
    <text evidence="13">Cell wall formation. Adds enolpyruvyl to UDP-N-acetylglucosamine.</text>
</comment>
<evidence type="ECO:0000313" key="16">
    <source>
        <dbReference type="Proteomes" id="UP000244892"/>
    </source>
</evidence>
<dbReference type="EC" id="2.5.1.7" evidence="13"/>
<dbReference type="EMBL" id="CP029210">
    <property type="protein sequence ID" value="AWI52892.1"/>
    <property type="molecule type" value="Genomic_DNA"/>
</dbReference>
<proteinExistence type="inferred from homology"/>
<keyword evidence="5 13" id="KW-0808">Transferase</keyword>
<dbReference type="CDD" id="cd01555">
    <property type="entry name" value="UdpNAET"/>
    <property type="match status" value="1"/>
</dbReference>
<keyword evidence="10 13" id="KW-0670">Pyruvate</keyword>
<comment type="subcellular location">
    <subcellularLocation>
        <location evidence="1 13">Cytoplasm</location>
    </subcellularLocation>
</comment>
<dbReference type="SUPFAM" id="SSF55205">
    <property type="entry name" value="EPT/RTPC-like"/>
    <property type="match status" value="1"/>
</dbReference>
<dbReference type="GO" id="GO:0019277">
    <property type="term" value="P:UDP-N-acetylgalactosamine biosynthetic process"/>
    <property type="evidence" value="ECO:0007669"/>
    <property type="project" value="InterPro"/>
</dbReference>
<evidence type="ECO:0000256" key="4">
    <source>
        <dbReference type="ARBA" id="ARBA00022618"/>
    </source>
</evidence>
<evidence type="ECO:0000256" key="13">
    <source>
        <dbReference type="HAMAP-Rule" id="MF_00111"/>
    </source>
</evidence>
<dbReference type="KEGG" id="aon:DEH84_05240"/>
<dbReference type="RefSeq" id="WP_109035405.1">
    <property type="nucleotide sequence ID" value="NZ_CP029210.1"/>
</dbReference>
<dbReference type="AlphaFoldDB" id="A0A2U8FPA9"/>
<comment type="catalytic activity">
    <reaction evidence="12 13">
        <text>phosphoenolpyruvate + UDP-N-acetyl-alpha-D-glucosamine = UDP-N-acetyl-3-O-(1-carboxyvinyl)-alpha-D-glucosamine + phosphate</text>
        <dbReference type="Rhea" id="RHEA:18681"/>
        <dbReference type="ChEBI" id="CHEBI:43474"/>
        <dbReference type="ChEBI" id="CHEBI:57705"/>
        <dbReference type="ChEBI" id="CHEBI:58702"/>
        <dbReference type="ChEBI" id="CHEBI:68483"/>
        <dbReference type="EC" id="2.5.1.7"/>
    </reaction>
</comment>
<dbReference type="Pfam" id="PF00275">
    <property type="entry name" value="EPSP_synthase"/>
    <property type="match status" value="1"/>
</dbReference>
<dbReference type="InterPro" id="IPR050068">
    <property type="entry name" value="MurA_subfamily"/>
</dbReference>
<dbReference type="GO" id="GO:0008360">
    <property type="term" value="P:regulation of cell shape"/>
    <property type="evidence" value="ECO:0007669"/>
    <property type="project" value="UniProtKB-KW"/>
</dbReference>
<evidence type="ECO:0000256" key="1">
    <source>
        <dbReference type="ARBA" id="ARBA00004496"/>
    </source>
</evidence>
<feature type="binding site" evidence="13">
    <location>
        <position position="95"/>
    </location>
    <ligand>
        <name>UDP-N-acetyl-alpha-D-glucosamine</name>
        <dbReference type="ChEBI" id="CHEBI:57705"/>
    </ligand>
</feature>
<evidence type="ECO:0000256" key="2">
    <source>
        <dbReference type="ARBA" id="ARBA00004752"/>
    </source>
</evidence>
<evidence type="ECO:0000259" key="14">
    <source>
        <dbReference type="Pfam" id="PF00275"/>
    </source>
</evidence>
<dbReference type="HAMAP" id="MF_00111">
    <property type="entry name" value="MurA"/>
    <property type="match status" value="1"/>
</dbReference>
<dbReference type="FunFam" id="3.65.10.10:FF:000001">
    <property type="entry name" value="UDP-N-acetylglucosamine 1-carboxyvinyltransferase"/>
    <property type="match status" value="1"/>
</dbReference>
<evidence type="ECO:0000256" key="12">
    <source>
        <dbReference type="ARBA" id="ARBA00047527"/>
    </source>
</evidence>
<evidence type="ECO:0000256" key="8">
    <source>
        <dbReference type="ARBA" id="ARBA00023306"/>
    </source>
</evidence>
<dbReference type="GO" id="GO:0008760">
    <property type="term" value="F:UDP-N-acetylglucosamine 1-carboxyvinyltransferase activity"/>
    <property type="evidence" value="ECO:0007669"/>
    <property type="project" value="UniProtKB-UniRule"/>
</dbReference>
<dbReference type="NCBIfam" id="NF006873">
    <property type="entry name" value="PRK09369.1"/>
    <property type="match status" value="1"/>
</dbReference>
<keyword evidence="3 13" id="KW-0963">Cytoplasm</keyword>
<gene>
    <name evidence="13 15" type="primary">murA</name>
    <name evidence="15" type="ORF">DEH84_05240</name>
</gene>
<dbReference type="GO" id="GO:0005737">
    <property type="term" value="C:cytoplasm"/>
    <property type="evidence" value="ECO:0007669"/>
    <property type="project" value="UniProtKB-SubCell"/>
</dbReference>
<evidence type="ECO:0000256" key="5">
    <source>
        <dbReference type="ARBA" id="ARBA00022679"/>
    </source>
</evidence>
<feature type="binding site" evidence="13">
    <location>
        <begin position="124"/>
        <end position="128"/>
    </location>
    <ligand>
        <name>UDP-N-acetyl-alpha-D-glucosamine</name>
        <dbReference type="ChEBI" id="CHEBI:57705"/>
    </ligand>
</feature>
<dbReference type="Proteomes" id="UP000244892">
    <property type="component" value="Chromosome"/>
</dbReference>
<dbReference type="InterPro" id="IPR001986">
    <property type="entry name" value="Enolpyruvate_Tfrase_dom"/>
</dbReference>
<keyword evidence="9 13" id="KW-0961">Cell wall biogenesis/degradation</keyword>
<evidence type="ECO:0000313" key="15">
    <source>
        <dbReference type="EMBL" id="AWI52892.1"/>
    </source>
</evidence>
<comment type="similarity">
    <text evidence="11 13">Belongs to the EPSP synthase family. MurA subfamily.</text>
</comment>
<evidence type="ECO:0000256" key="3">
    <source>
        <dbReference type="ARBA" id="ARBA00022490"/>
    </source>
</evidence>
<dbReference type="InterPro" id="IPR013792">
    <property type="entry name" value="RNA3'P_cycl/enolpyr_Trfase_a/b"/>
</dbReference>
<feature type="binding site" evidence="13">
    <location>
        <begin position="22"/>
        <end position="23"/>
    </location>
    <ligand>
        <name>phosphoenolpyruvate</name>
        <dbReference type="ChEBI" id="CHEBI:58702"/>
    </ligand>
</feature>
<dbReference type="UniPathway" id="UPA00219"/>
<dbReference type="InterPro" id="IPR005750">
    <property type="entry name" value="UDP_GlcNAc_COvinyl_MurA"/>
</dbReference>
<dbReference type="OrthoDB" id="9803760at2"/>
<feature type="binding site" evidence="13">
    <location>
        <position position="341"/>
    </location>
    <ligand>
        <name>UDP-N-acetyl-alpha-D-glucosamine</name>
        <dbReference type="ChEBI" id="CHEBI:57705"/>
    </ligand>
</feature>
<dbReference type="Gene3D" id="3.65.10.10">
    <property type="entry name" value="Enolpyruvate transferase domain"/>
    <property type="match status" value="2"/>
</dbReference>
<dbReference type="InterPro" id="IPR036968">
    <property type="entry name" value="Enolpyruvate_Tfrase_sf"/>
</dbReference>
<dbReference type="PANTHER" id="PTHR43783">
    <property type="entry name" value="UDP-N-ACETYLGLUCOSAMINE 1-CARBOXYVINYLTRANSFERASE"/>
    <property type="match status" value="1"/>
</dbReference>
<sequence>MDKLLIRGGRRLQGDVIISGAKNAALPDLCAVLLSAEPVTLANVPQLQDVNTTLKLLANMGVTAERQPDDASVITLDAGQADNPEAPYELVKTMRASILVLGPLLARFGRARVSLPGGCAIGSRPVDQHIKGLQAMGAQITVEHGYIEARTPAGADGQPGRLKGARITTDMVTVTGTENLMMAATLAEGETVLENAALEPEIVDLASLLIAMGAKIEGQGTHRIRIQGVERLHGLPLAQAHQIIPDRIETGTFLCAVGAAGGDVTLRRTNGDLLETVIDKLREAGVTIEVGADFIRVQGTGRPKAVGFRTKEHPGFPTDMQAQFMALNCVADGTAAIHETIFENRFMHVNELIRLGAKIEVDGHSAVVTGVPKLSGATVMATDLRASASLVIAGLVAEGETLVDRIYHLDRGYDRMEAKLRAIGADIERVKG</sequence>
<keyword evidence="7 13" id="KW-0573">Peptidoglycan synthesis</keyword>
<dbReference type="PANTHER" id="PTHR43783:SF1">
    <property type="entry name" value="UDP-N-ACETYLGLUCOSAMINE 1-CARBOXYVINYLTRANSFERASE"/>
    <property type="match status" value="1"/>
</dbReference>
<evidence type="ECO:0000256" key="7">
    <source>
        <dbReference type="ARBA" id="ARBA00022984"/>
    </source>
</evidence>
<keyword evidence="4 13" id="KW-0132">Cell division</keyword>
<protein>
    <recommendedName>
        <fullName evidence="13">UDP-N-acetylglucosamine 1-carboxyvinyltransferase</fullName>
        <ecNumber evidence="13">2.5.1.7</ecNumber>
    </recommendedName>
    <alternativeName>
        <fullName evidence="13">Enoylpyruvate transferase</fullName>
    </alternativeName>
    <alternativeName>
        <fullName evidence="13">UDP-N-acetylglucosamine enolpyruvyl transferase</fullName>
        <shortName evidence="13">EPT</shortName>
    </alternativeName>
</protein>
<feature type="domain" description="Enolpyruvate transferase" evidence="14">
    <location>
        <begin position="7"/>
        <end position="420"/>
    </location>
</feature>
<dbReference type="GO" id="GO:0071555">
    <property type="term" value="P:cell wall organization"/>
    <property type="evidence" value="ECO:0007669"/>
    <property type="project" value="UniProtKB-KW"/>
</dbReference>
<reference evidence="15 16" key="1">
    <citation type="submission" date="2018-05" db="EMBL/GenBank/DDBJ databases">
        <title>complete genome sequence of Aquabacterium olei NBRC 110486.</title>
        <authorList>
            <person name="Tang B."/>
            <person name="Chang J."/>
            <person name="Zhang L."/>
            <person name="Yang H."/>
        </authorList>
    </citation>
    <scope>NUCLEOTIDE SEQUENCE [LARGE SCALE GENOMIC DNA]</scope>
    <source>
        <strain evidence="15 16">NBRC 110486</strain>
    </source>
</reference>
<organism evidence="15 16">
    <name type="scientific">Aquabacterium olei</name>
    <dbReference type="NCBI Taxonomy" id="1296669"/>
    <lineage>
        <taxon>Bacteria</taxon>
        <taxon>Pseudomonadati</taxon>
        <taxon>Pseudomonadota</taxon>
        <taxon>Betaproteobacteria</taxon>
        <taxon>Burkholderiales</taxon>
        <taxon>Aquabacterium</taxon>
    </lineage>
</organism>
<accession>A0A2U8FPA9</accession>
<evidence type="ECO:0000256" key="6">
    <source>
        <dbReference type="ARBA" id="ARBA00022960"/>
    </source>
</evidence>
<feature type="modified residue" description="2-(S-cysteinyl)pyruvic acid O-phosphothioketal" evidence="13">
    <location>
        <position position="119"/>
    </location>
</feature>
<evidence type="ECO:0000256" key="9">
    <source>
        <dbReference type="ARBA" id="ARBA00023316"/>
    </source>
</evidence>
<comment type="pathway">
    <text evidence="2 13">Cell wall biogenesis; peptidoglycan biosynthesis.</text>
</comment>
<keyword evidence="8 13" id="KW-0131">Cell cycle</keyword>
<comment type="caution">
    <text evidence="13">Lacks conserved residue(s) required for the propagation of feature annotation.</text>
</comment>
<dbReference type="GO" id="GO:0009252">
    <property type="term" value="P:peptidoglycan biosynthetic process"/>
    <property type="evidence" value="ECO:0007669"/>
    <property type="project" value="UniProtKB-UniRule"/>
</dbReference>
<keyword evidence="16" id="KW-1185">Reference proteome</keyword>
<name>A0A2U8FPA9_9BURK</name>
<feature type="active site" description="Proton donor" evidence="13">
    <location>
        <position position="119"/>
    </location>
</feature>
<dbReference type="GO" id="GO:0051301">
    <property type="term" value="P:cell division"/>
    <property type="evidence" value="ECO:0007669"/>
    <property type="project" value="UniProtKB-KW"/>
</dbReference>
<keyword evidence="6 13" id="KW-0133">Cell shape</keyword>
<evidence type="ECO:0000256" key="10">
    <source>
        <dbReference type="ARBA" id="ARBA00023317"/>
    </source>
</evidence>
<feature type="binding site" evidence="13">
    <location>
        <position position="319"/>
    </location>
    <ligand>
        <name>UDP-N-acetyl-alpha-D-glucosamine</name>
        <dbReference type="ChEBI" id="CHEBI:57705"/>
    </ligand>
</feature>